<evidence type="ECO:0008006" key="5">
    <source>
        <dbReference type="Google" id="ProtNLM"/>
    </source>
</evidence>
<evidence type="ECO:0000313" key="3">
    <source>
        <dbReference type="EMBL" id="SIS87409.1"/>
    </source>
</evidence>
<protein>
    <recommendedName>
        <fullName evidence="5">SmpA / OmlA family protein</fullName>
    </recommendedName>
</protein>
<accession>A0A1N7MNF3</accession>
<dbReference type="Proteomes" id="UP000186684">
    <property type="component" value="Unassembled WGS sequence"/>
</dbReference>
<reference evidence="4" key="1">
    <citation type="submission" date="2017-01" db="EMBL/GenBank/DDBJ databases">
        <authorList>
            <person name="Varghese N."/>
            <person name="Submissions S."/>
        </authorList>
    </citation>
    <scope>NUCLEOTIDE SEQUENCE [LARGE SCALE GENOMIC DNA]</scope>
    <source>
        <strain evidence="4">DSM 29430</strain>
    </source>
</reference>
<keyword evidence="4" id="KW-1185">Reference proteome</keyword>
<organism evidence="3 4">
    <name type="scientific">Roseivivax lentus</name>
    <dbReference type="NCBI Taxonomy" id="633194"/>
    <lineage>
        <taxon>Bacteria</taxon>
        <taxon>Pseudomonadati</taxon>
        <taxon>Pseudomonadota</taxon>
        <taxon>Alphaproteobacteria</taxon>
        <taxon>Rhodobacterales</taxon>
        <taxon>Roseobacteraceae</taxon>
        <taxon>Roseivivax</taxon>
    </lineage>
</organism>
<proteinExistence type="predicted"/>
<dbReference type="PROSITE" id="PS51257">
    <property type="entry name" value="PROKAR_LIPOPROTEIN"/>
    <property type="match status" value="1"/>
</dbReference>
<feature type="signal peptide" evidence="2">
    <location>
        <begin position="1"/>
        <end position="18"/>
    </location>
</feature>
<feature type="chain" id="PRO_5013383414" description="SmpA / OmlA family protein" evidence="2">
    <location>
        <begin position="19"/>
        <end position="103"/>
    </location>
</feature>
<evidence type="ECO:0000256" key="2">
    <source>
        <dbReference type="SAM" id="SignalP"/>
    </source>
</evidence>
<gene>
    <name evidence="3" type="ORF">SAMN05421759_10514</name>
</gene>
<dbReference type="AlphaFoldDB" id="A0A1N7MNF3"/>
<evidence type="ECO:0000313" key="4">
    <source>
        <dbReference type="Proteomes" id="UP000186684"/>
    </source>
</evidence>
<dbReference type="RefSeq" id="WP_076448006.1">
    <property type="nucleotide sequence ID" value="NZ_FTOQ01000005.1"/>
</dbReference>
<evidence type="ECO:0000256" key="1">
    <source>
        <dbReference type="SAM" id="MobiDB-lite"/>
    </source>
</evidence>
<dbReference type="STRING" id="633194.SAMN05421759_10514"/>
<sequence>MTNTIKLIAGAAALVALAGCVEDTSSSAPAQGMPSVGSSSDLSSFEGARAGQAEGGLMALGYEPIRSQGLTTYWFNRATGACAEIVTSDGRYSSVTMLPAGDC</sequence>
<feature type="region of interest" description="Disordered" evidence="1">
    <location>
        <begin position="24"/>
        <end position="44"/>
    </location>
</feature>
<dbReference type="OrthoDB" id="594865at2"/>
<name>A0A1N7MNF3_9RHOB</name>
<dbReference type="EMBL" id="FTOQ01000005">
    <property type="protein sequence ID" value="SIS87409.1"/>
    <property type="molecule type" value="Genomic_DNA"/>
</dbReference>
<keyword evidence="2" id="KW-0732">Signal</keyword>